<organism evidence="1">
    <name type="scientific">uncultured prokaryote</name>
    <dbReference type="NCBI Taxonomy" id="198431"/>
    <lineage>
        <taxon>unclassified sequences</taxon>
        <taxon>environmental samples</taxon>
    </lineage>
</organism>
<dbReference type="EMBL" id="LN853270">
    <property type="protein sequence ID" value="CRY95500.1"/>
    <property type="molecule type" value="Genomic_DNA"/>
</dbReference>
<accession>A0A0H5Q299</accession>
<reference evidence="1" key="2">
    <citation type="submission" date="2015-07" db="EMBL/GenBank/DDBJ databases">
        <title>Plasmids, circular viruses and viroids from rat gut.</title>
        <authorList>
            <person name="Jorgensen T.J."/>
            <person name="Hansen M.A."/>
            <person name="Xu Z."/>
            <person name="Tabak M.A."/>
            <person name="Sorensen S.J."/>
            <person name="Hansen L.H."/>
        </authorList>
    </citation>
    <scope>NUCLEOTIDE SEQUENCE</scope>
    <source>
        <strain evidence="1">RGRH0644</strain>
    </source>
</reference>
<proteinExistence type="predicted"/>
<name>A0A0H5Q299_9ZZZZ</name>
<reference evidence="1" key="1">
    <citation type="submission" date="2015-06" db="EMBL/GenBank/DDBJ databases">
        <authorList>
            <person name="Joergensen T."/>
        </authorList>
    </citation>
    <scope>NUCLEOTIDE SEQUENCE</scope>
    <source>
        <strain evidence="1">RGRH0644</strain>
    </source>
</reference>
<sequence length="71" mass="7947">MSRTYEIKPRPTHLGGGWHLKMYQDGEEMGSGVYPLPELGESFDDDELKFTLDALHDEAMSDGESWKAGGE</sequence>
<protein>
    <submittedName>
        <fullName evidence="1">Uncharacterized protein</fullName>
    </submittedName>
</protein>
<dbReference type="AlphaFoldDB" id="A0A0H5Q299"/>
<evidence type="ECO:0000313" key="1">
    <source>
        <dbReference type="EMBL" id="CRY95500.1"/>
    </source>
</evidence>